<dbReference type="GO" id="GO:0008233">
    <property type="term" value="F:peptidase activity"/>
    <property type="evidence" value="ECO:0007669"/>
    <property type="project" value="UniProtKB-KW"/>
</dbReference>
<reference evidence="1" key="1">
    <citation type="submission" date="2019-02" db="EMBL/GenBank/DDBJ databases">
        <authorList>
            <person name="Gruber-Vodicka R. H."/>
            <person name="Seah K. B. B."/>
        </authorList>
    </citation>
    <scope>NUCLEOTIDE SEQUENCE</scope>
    <source>
        <strain evidence="1">BECK_BZ106</strain>
    </source>
</reference>
<sequence>MGTFYTDCRIENHQNAARSIPVPRLLVDSGAEHTWIREDRLKELGILPLKKNISFIMANGKPITRHIGFMVIRVGDAFTVDEVVFAQQGDLELLGARSLEGLNLMVDAKRKKLVSAGPYPVAWASASLRMHPKMGISGANDISRTILIK</sequence>
<evidence type="ECO:0000313" key="1">
    <source>
        <dbReference type="EMBL" id="VFJ64227.1"/>
    </source>
</evidence>
<gene>
    <name evidence="1" type="ORF">BECKFW1821B_GA0114236_10928</name>
</gene>
<dbReference type="InterPro" id="IPR021109">
    <property type="entry name" value="Peptidase_aspartic_dom_sf"/>
</dbReference>
<accession>A0A450TBN1</accession>
<proteinExistence type="predicted"/>
<keyword evidence="1" id="KW-0645">Protease</keyword>
<dbReference type="Pfam" id="PF13650">
    <property type="entry name" value="Asp_protease_2"/>
    <property type="match status" value="1"/>
</dbReference>
<dbReference type="GO" id="GO:0006508">
    <property type="term" value="P:proteolysis"/>
    <property type="evidence" value="ECO:0007669"/>
    <property type="project" value="UniProtKB-KW"/>
</dbReference>
<dbReference type="EMBL" id="CAADFD010000092">
    <property type="protein sequence ID" value="VFJ64227.1"/>
    <property type="molecule type" value="Genomic_DNA"/>
</dbReference>
<keyword evidence="1" id="KW-0378">Hydrolase</keyword>
<name>A0A450TBN1_9GAMM</name>
<organism evidence="1">
    <name type="scientific">Candidatus Kentrum sp. FW</name>
    <dbReference type="NCBI Taxonomy" id="2126338"/>
    <lineage>
        <taxon>Bacteria</taxon>
        <taxon>Pseudomonadati</taxon>
        <taxon>Pseudomonadota</taxon>
        <taxon>Gammaproteobacteria</taxon>
        <taxon>Candidatus Kentrum</taxon>
    </lineage>
</organism>
<protein>
    <submittedName>
        <fullName evidence="1">Gag-polyprotein putative aspartyl protease</fullName>
    </submittedName>
</protein>
<dbReference type="AlphaFoldDB" id="A0A450TBN1"/>
<dbReference type="SUPFAM" id="SSF50630">
    <property type="entry name" value="Acid proteases"/>
    <property type="match status" value="1"/>
</dbReference>
<dbReference type="Gene3D" id="2.40.70.10">
    <property type="entry name" value="Acid Proteases"/>
    <property type="match status" value="1"/>
</dbReference>